<evidence type="ECO:0000259" key="1">
    <source>
        <dbReference type="Pfam" id="PF07883"/>
    </source>
</evidence>
<evidence type="ECO:0000313" key="2">
    <source>
        <dbReference type="EMBL" id="KAH9841228.1"/>
    </source>
</evidence>
<dbReference type="OrthoDB" id="3511549at2759"/>
<reference evidence="2 3" key="1">
    <citation type="journal article" date="2018" name="IMA Fungus">
        <title>IMA Genome-F 10: Nine draft genome sequences of Claviceps purpurea s.lat., including C. arundinis, C. humidiphila, and C. cf. spartinae, pseudomolecules for the pitch canker pathogen Fusarium circinatum, draft genome of Davidsoniella eucalypti, Grosmannia galeiformis, Quambalaria eucalypti, and Teratosphaeria destructans.</title>
        <authorList>
            <person name="Wingfield B.D."/>
            <person name="Liu M."/>
            <person name="Nguyen H.D."/>
            <person name="Lane F.A."/>
            <person name="Morgan S.W."/>
            <person name="De Vos L."/>
            <person name="Wilken P.M."/>
            <person name="Duong T.A."/>
            <person name="Aylward J."/>
            <person name="Coetzee M.P."/>
            <person name="Dadej K."/>
            <person name="De Beer Z.W."/>
            <person name="Findlay W."/>
            <person name="Havenga M."/>
            <person name="Kolarik M."/>
            <person name="Menzies J.G."/>
            <person name="Naidoo K."/>
            <person name="Pochopski O."/>
            <person name="Shoukouhi P."/>
            <person name="Santana Q.C."/>
            <person name="Seifert K.A."/>
            <person name="Soal N."/>
            <person name="Steenkamp E.T."/>
            <person name="Tatham C.T."/>
            <person name="van der Nest M.A."/>
            <person name="Wingfield M.J."/>
        </authorList>
    </citation>
    <scope>NUCLEOTIDE SEQUENCE [LARGE SCALE GENOMIC DNA]</scope>
    <source>
        <strain evidence="2">CMW44962</strain>
    </source>
</reference>
<accession>A0A9W7W5A8</accession>
<dbReference type="InterPro" id="IPR011051">
    <property type="entry name" value="RmlC_Cupin_sf"/>
</dbReference>
<keyword evidence="3" id="KW-1185">Reference proteome</keyword>
<organism evidence="2 3">
    <name type="scientific">Teratosphaeria destructans</name>
    <dbReference type="NCBI Taxonomy" id="418781"/>
    <lineage>
        <taxon>Eukaryota</taxon>
        <taxon>Fungi</taxon>
        <taxon>Dikarya</taxon>
        <taxon>Ascomycota</taxon>
        <taxon>Pezizomycotina</taxon>
        <taxon>Dothideomycetes</taxon>
        <taxon>Dothideomycetidae</taxon>
        <taxon>Mycosphaerellales</taxon>
        <taxon>Teratosphaeriaceae</taxon>
        <taxon>Teratosphaeria</taxon>
    </lineage>
</organism>
<dbReference type="Pfam" id="PF07883">
    <property type="entry name" value="Cupin_2"/>
    <property type="match status" value="1"/>
</dbReference>
<evidence type="ECO:0000313" key="3">
    <source>
        <dbReference type="Proteomes" id="UP001138500"/>
    </source>
</evidence>
<protein>
    <submittedName>
        <fullName evidence="2">RmlC-like cupin</fullName>
    </submittedName>
</protein>
<dbReference type="InterPro" id="IPR013096">
    <property type="entry name" value="Cupin_2"/>
</dbReference>
<dbReference type="AlphaFoldDB" id="A0A9W7W5A8"/>
<name>A0A9W7W5A8_9PEZI</name>
<dbReference type="InterPro" id="IPR014710">
    <property type="entry name" value="RmlC-like_jellyroll"/>
</dbReference>
<dbReference type="EMBL" id="RIBY02000524">
    <property type="protein sequence ID" value="KAH9841228.1"/>
    <property type="molecule type" value="Genomic_DNA"/>
</dbReference>
<dbReference type="Proteomes" id="UP001138500">
    <property type="component" value="Unassembled WGS sequence"/>
</dbReference>
<feature type="domain" description="Cupin type-2" evidence="1">
    <location>
        <begin position="97"/>
        <end position="164"/>
    </location>
</feature>
<reference evidence="2 3" key="2">
    <citation type="journal article" date="2021" name="Curr. Genet.">
        <title>Genetic response to nitrogen starvation in the aggressive Eucalyptus foliar pathogen Teratosphaeria destructans.</title>
        <authorList>
            <person name="Havenga M."/>
            <person name="Wingfield B.D."/>
            <person name="Wingfield M.J."/>
            <person name="Dreyer L.L."/>
            <person name="Roets F."/>
            <person name="Aylward J."/>
        </authorList>
    </citation>
    <scope>NUCLEOTIDE SEQUENCE [LARGE SCALE GENOMIC DNA]</scope>
    <source>
        <strain evidence="2">CMW44962</strain>
    </source>
</reference>
<proteinExistence type="predicted"/>
<dbReference type="CDD" id="cd02208">
    <property type="entry name" value="cupin_RmlC-like"/>
    <property type="match status" value="1"/>
</dbReference>
<gene>
    <name evidence="2" type="ORF">Tdes44962_MAKER07840</name>
</gene>
<dbReference type="Gene3D" id="2.60.120.10">
    <property type="entry name" value="Jelly Rolls"/>
    <property type="match status" value="1"/>
</dbReference>
<comment type="caution">
    <text evidence="2">The sequence shown here is derived from an EMBL/GenBank/DDBJ whole genome shotgun (WGS) entry which is preliminary data.</text>
</comment>
<feature type="non-terminal residue" evidence="2">
    <location>
        <position position="1"/>
    </location>
</feature>
<dbReference type="SUPFAM" id="SSF51182">
    <property type="entry name" value="RmlC-like cupins"/>
    <property type="match status" value="1"/>
</dbReference>
<sequence>KLRWPASNAYNINTEIQTPSNKIDSSRKICVHEQATAFQPDSILSRPDHPRSTMPAEQKPVVVTPSSTLQTSGGQTEGMIRQNALVNLTPNICASRMIAKPHTASAIHHHDDEDTVVFAFSGVGAVVSNGGKTRQELKPGDFCLIPAFAEHQEVNDGDEDVVWAIIRSGKEPKVVNLPGGWGTS</sequence>